<name>A0A8J5MXG0_HOMAM</name>
<evidence type="ECO:0000313" key="2">
    <source>
        <dbReference type="Proteomes" id="UP000747542"/>
    </source>
</evidence>
<organism evidence="1 2">
    <name type="scientific">Homarus americanus</name>
    <name type="common">American lobster</name>
    <dbReference type="NCBI Taxonomy" id="6706"/>
    <lineage>
        <taxon>Eukaryota</taxon>
        <taxon>Metazoa</taxon>
        <taxon>Ecdysozoa</taxon>
        <taxon>Arthropoda</taxon>
        <taxon>Crustacea</taxon>
        <taxon>Multicrustacea</taxon>
        <taxon>Malacostraca</taxon>
        <taxon>Eumalacostraca</taxon>
        <taxon>Eucarida</taxon>
        <taxon>Decapoda</taxon>
        <taxon>Pleocyemata</taxon>
        <taxon>Astacidea</taxon>
        <taxon>Nephropoidea</taxon>
        <taxon>Nephropidae</taxon>
        <taxon>Homarus</taxon>
    </lineage>
</organism>
<proteinExistence type="predicted"/>
<accession>A0A8J5MXG0</accession>
<evidence type="ECO:0000313" key="1">
    <source>
        <dbReference type="EMBL" id="KAG7167483.1"/>
    </source>
</evidence>
<feature type="non-terminal residue" evidence="1">
    <location>
        <position position="120"/>
    </location>
</feature>
<reference evidence="1" key="1">
    <citation type="journal article" date="2021" name="Sci. Adv.">
        <title>The American lobster genome reveals insights on longevity, neural, and immune adaptations.</title>
        <authorList>
            <person name="Polinski J.M."/>
            <person name="Zimin A.V."/>
            <person name="Clark K.F."/>
            <person name="Kohn A.B."/>
            <person name="Sadowski N."/>
            <person name="Timp W."/>
            <person name="Ptitsyn A."/>
            <person name="Khanna P."/>
            <person name="Romanova D.Y."/>
            <person name="Williams P."/>
            <person name="Greenwood S.J."/>
            <person name="Moroz L.L."/>
            <person name="Walt D.R."/>
            <person name="Bodnar A.G."/>
        </authorList>
    </citation>
    <scope>NUCLEOTIDE SEQUENCE</scope>
    <source>
        <strain evidence="1">GMGI-L3</strain>
    </source>
</reference>
<comment type="caution">
    <text evidence="1">The sequence shown here is derived from an EMBL/GenBank/DDBJ whole genome shotgun (WGS) entry which is preliminary data.</text>
</comment>
<dbReference type="Proteomes" id="UP000747542">
    <property type="component" value="Unassembled WGS sequence"/>
</dbReference>
<keyword evidence="2" id="KW-1185">Reference proteome</keyword>
<dbReference type="AlphaFoldDB" id="A0A8J5MXG0"/>
<sequence>MDWTESGSVDGTVALSSKYLALITRLGDTKILEYSSTTEQYHDFGVVIPGNCTRSVVGYERQQETFIVTGHVCHYEDPGQTLTSAGTQDVGDEWVRVYRLGARRRPSLVTTFPTPGAVDV</sequence>
<dbReference type="EMBL" id="JAHLQT010021643">
    <property type="protein sequence ID" value="KAG7167483.1"/>
    <property type="molecule type" value="Genomic_DNA"/>
</dbReference>
<protein>
    <submittedName>
        <fullName evidence="1">Uncharacterized protein</fullName>
    </submittedName>
</protein>
<gene>
    <name evidence="1" type="ORF">Hamer_G012946</name>
</gene>